<dbReference type="PANTHER" id="PTHR34848:SF1">
    <property type="entry name" value="BIFUNCTIONAL ADENOSYLCOBALAMIN BIOSYNTHESIS PROTEIN COBU"/>
    <property type="match status" value="1"/>
</dbReference>
<dbReference type="AlphaFoldDB" id="A0AAU0UNM2"/>
<sequence length="181" mass="19760">MADHIFITGGSRSGKSTIGETLAQQYAGNRVAYVATAETLDGEMQERIDIHRRRRPKEWDTHEEPLDIASLLVSLDKRYPVILVDCITMWVSNLMFHGKDVMAQVAALQQALSAMDSRVIMVSGEVGWGLIGDNALSRQFADHLGSINQALAGSAADVYLAVSGLPVVLKRGGEVLAWPRK</sequence>
<comment type="catalytic activity">
    <reaction evidence="2">
        <text>adenosylcob(III)inamide phosphate + GTP + H(+) = adenosylcob(III)inamide-GDP + diphosphate</text>
        <dbReference type="Rhea" id="RHEA:22712"/>
        <dbReference type="ChEBI" id="CHEBI:15378"/>
        <dbReference type="ChEBI" id="CHEBI:33019"/>
        <dbReference type="ChEBI" id="CHEBI:37565"/>
        <dbReference type="ChEBI" id="CHEBI:58502"/>
        <dbReference type="ChEBI" id="CHEBI:60487"/>
        <dbReference type="EC" id="2.7.7.62"/>
    </reaction>
</comment>
<dbReference type="EMBL" id="CP121694">
    <property type="protein sequence ID" value="WRO21794.1"/>
    <property type="molecule type" value="Genomic_DNA"/>
</dbReference>
<evidence type="ECO:0000256" key="16">
    <source>
        <dbReference type="ARBA" id="ARBA00029570"/>
    </source>
</evidence>
<dbReference type="GO" id="GO:0005524">
    <property type="term" value="F:ATP binding"/>
    <property type="evidence" value="ECO:0007669"/>
    <property type="project" value="UniProtKB-KW"/>
</dbReference>
<dbReference type="CDD" id="cd00544">
    <property type="entry name" value="CobU"/>
    <property type="match status" value="1"/>
</dbReference>
<feature type="binding site" evidence="19">
    <location>
        <begin position="9"/>
        <end position="16"/>
    </location>
    <ligand>
        <name>GTP</name>
        <dbReference type="ChEBI" id="CHEBI:37565"/>
    </ligand>
</feature>
<comment type="similarity">
    <text evidence="7">Belongs to the CobU/CobP family.</text>
</comment>
<dbReference type="Proteomes" id="UP001329915">
    <property type="component" value="Chromosome"/>
</dbReference>
<dbReference type="RefSeq" id="WP_366924624.1">
    <property type="nucleotide sequence ID" value="NZ_CP121694.1"/>
</dbReference>
<evidence type="ECO:0000256" key="12">
    <source>
        <dbReference type="ARBA" id="ARBA00022741"/>
    </source>
</evidence>
<dbReference type="GO" id="GO:0043752">
    <property type="term" value="F:adenosylcobinamide kinase activity"/>
    <property type="evidence" value="ECO:0007669"/>
    <property type="project" value="UniProtKB-EC"/>
</dbReference>
<keyword evidence="12 19" id="KW-0547">Nucleotide-binding</keyword>
<dbReference type="SUPFAM" id="SSF52540">
    <property type="entry name" value="P-loop containing nucleoside triphosphate hydrolases"/>
    <property type="match status" value="1"/>
</dbReference>
<feature type="binding site" evidence="19">
    <location>
        <position position="85"/>
    </location>
    <ligand>
        <name>GTP</name>
        <dbReference type="ChEBI" id="CHEBI:37565"/>
    </ligand>
</feature>
<comment type="pathway">
    <text evidence="6">Cofactor biosynthesis; adenosylcobalamin biosynthesis; adenosylcobalamin from cob(II)yrinate a,c-diamide: step 5/7.</text>
</comment>
<dbReference type="EC" id="2.7.7.62" evidence="9"/>
<dbReference type="NCBIfam" id="NF004469">
    <property type="entry name" value="PRK05800.1"/>
    <property type="match status" value="1"/>
</dbReference>
<reference evidence="20 21" key="1">
    <citation type="submission" date="2023-04" db="EMBL/GenBank/DDBJ databases">
        <authorList>
            <person name="Hsu D."/>
        </authorList>
    </citation>
    <scope>NUCLEOTIDE SEQUENCE [LARGE SCALE GENOMIC DNA]</scope>
    <source>
        <strain evidence="20 21">MK1</strain>
    </source>
</reference>
<evidence type="ECO:0000256" key="11">
    <source>
        <dbReference type="ARBA" id="ARBA00022679"/>
    </source>
</evidence>
<dbReference type="Pfam" id="PF02283">
    <property type="entry name" value="CobU"/>
    <property type="match status" value="1"/>
</dbReference>
<evidence type="ECO:0000256" key="9">
    <source>
        <dbReference type="ARBA" id="ARBA00012523"/>
    </source>
</evidence>
<evidence type="ECO:0000256" key="14">
    <source>
        <dbReference type="ARBA" id="ARBA00022840"/>
    </source>
</evidence>
<evidence type="ECO:0000256" key="1">
    <source>
        <dbReference type="ARBA" id="ARBA00000312"/>
    </source>
</evidence>
<evidence type="ECO:0000256" key="13">
    <source>
        <dbReference type="ARBA" id="ARBA00022777"/>
    </source>
</evidence>
<feature type="active site" description="GMP-histidine intermediate" evidence="18">
    <location>
        <position position="51"/>
    </location>
</feature>
<keyword evidence="14" id="KW-0067">ATP-binding</keyword>
<keyword evidence="10" id="KW-0169">Cobalamin biosynthesis</keyword>
<evidence type="ECO:0000256" key="19">
    <source>
        <dbReference type="PIRSR" id="PIRSR006135-2"/>
    </source>
</evidence>
<evidence type="ECO:0000313" key="20">
    <source>
        <dbReference type="EMBL" id="WRO21794.1"/>
    </source>
</evidence>
<comment type="catalytic activity">
    <reaction evidence="3">
        <text>adenosylcob(III)inamide + GTP = adenosylcob(III)inamide phosphate + GDP + H(+)</text>
        <dbReference type="Rhea" id="RHEA:15765"/>
        <dbReference type="ChEBI" id="CHEBI:2480"/>
        <dbReference type="ChEBI" id="CHEBI:15378"/>
        <dbReference type="ChEBI" id="CHEBI:37565"/>
        <dbReference type="ChEBI" id="CHEBI:58189"/>
        <dbReference type="ChEBI" id="CHEBI:58502"/>
        <dbReference type="EC" id="2.7.1.156"/>
    </reaction>
</comment>
<evidence type="ECO:0000256" key="18">
    <source>
        <dbReference type="PIRSR" id="PIRSR006135-1"/>
    </source>
</evidence>
<evidence type="ECO:0000256" key="8">
    <source>
        <dbReference type="ARBA" id="ARBA00012016"/>
    </source>
</evidence>
<keyword evidence="20" id="KW-0548">Nucleotidyltransferase</keyword>
<dbReference type="GO" id="GO:0008820">
    <property type="term" value="F:cobinamide phosphate guanylyltransferase activity"/>
    <property type="evidence" value="ECO:0007669"/>
    <property type="project" value="UniProtKB-EC"/>
</dbReference>
<dbReference type="PIRSF" id="PIRSF006135">
    <property type="entry name" value="CobU"/>
    <property type="match status" value="1"/>
</dbReference>
<dbReference type="GO" id="GO:0009236">
    <property type="term" value="P:cobalamin biosynthetic process"/>
    <property type="evidence" value="ECO:0007669"/>
    <property type="project" value="UniProtKB-KW"/>
</dbReference>
<comment type="catalytic activity">
    <reaction evidence="1">
        <text>adenosylcob(III)inamide + ATP = adenosylcob(III)inamide phosphate + ADP + H(+)</text>
        <dbReference type="Rhea" id="RHEA:15769"/>
        <dbReference type="ChEBI" id="CHEBI:2480"/>
        <dbReference type="ChEBI" id="CHEBI:15378"/>
        <dbReference type="ChEBI" id="CHEBI:30616"/>
        <dbReference type="ChEBI" id="CHEBI:58502"/>
        <dbReference type="ChEBI" id="CHEBI:456216"/>
        <dbReference type="EC" id="2.7.1.156"/>
    </reaction>
</comment>
<feature type="binding site" evidence="19">
    <location>
        <begin position="35"/>
        <end position="37"/>
    </location>
    <ligand>
        <name>GTP</name>
        <dbReference type="ChEBI" id="CHEBI:37565"/>
    </ligand>
</feature>
<dbReference type="InterPro" id="IPR027417">
    <property type="entry name" value="P-loop_NTPase"/>
</dbReference>
<dbReference type="KEGG" id="dbc:MFMK1_001615"/>
<feature type="binding site" evidence="19">
    <location>
        <begin position="52"/>
        <end position="55"/>
    </location>
    <ligand>
        <name>GTP</name>
        <dbReference type="ChEBI" id="CHEBI:37565"/>
    </ligand>
</feature>
<evidence type="ECO:0000256" key="2">
    <source>
        <dbReference type="ARBA" id="ARBA00000711"/>
    </source>
</evidence>
<keyword evidence="13 20" id="KW-0418">Kinase</keyword>
<evidence type="ECO:0000256" key="10">
    <source>
        <dbReference type="ARBA" id="ARBA00022573"/>
    </source>
</evidence>
<evidence type="ECO:0000256" key="4">
    <source>
        <dbReference type="ARBA" id="ARBA00003889"/>
    </source>
</evidence>
<protein>
    <recommendedName>
        <fullName evidence="16">Adenosylcobinamide kinase</fullName>
        <ecNumber evidence="8">2.7.1.156</ecNumber>
        <ecNumber evidence="9">2.7.7.62</ecNumber>
    </recommendedName>
    <alternativeName>
        <fullName evidence="17">Adenosylcobinamide-phosphate guanylyltransferase</fullName>
    </alternativeName>
</protein>
<dbReference type="InterPro" id="IPR003203">
    <property type="entry name" value="CobU/CobP"/>
</dbReference>
<evidence type="ECO:0000256" key="5">
    <source>
        <dbReference type="ARBA" id="ARBA00004692"/>
    </source>
</evidence>
<comment type="function">
    <text evidence="4">Catalyzes ATP-dependent phosphorylation of adenosylcobinamide and addition of GMP to adenosylcobinamide phosphate.</text>
</comment>
<proteinExistence type="inferred from homology"/>
<evidence type="ECO:0000313" key="21">
    <source>
        <dbReference type="Proteomes" id="UP001329915"/>
    </source>
</evidence>
<feature type="binding site" evidence="19">
    <location>
        <position position="63"/>
    </location>
    <ligand>
        <name>GTP</name>
        <dbReference type="ChEBI" id="CHEBI:37565"/>
    </ligand>
</feature>
<dbReference type="EC" id="2.7.1.156" evidence="8"/>
<evidence type="ECO:0000256" key="15">
    <source>
        <dbReference type="ARBA" id="ARBA00023134"/>
    </source>
</evidence>
<comment type="pathway">
    <text evidence="5">Cofactor biosynthesis; adenosylcobalamin biosynthesis; adenosylcobalamin from cob(II)yrinate a,c-diamide: step 6/7.</text>
</comment>
<accession>A0AAU0UNM2</accession>
<keyword evidence="15 19" id="KW-0342">GTP-binding</keyword>
<dbReference type="GO" id="GO:0005525">
    <property type="term" value="F:GTP binding"/>
    <property type="evidence" value="ECO:0007669"/>
    <property type="project" value="UniProtKB-KW"/>
</dbReference>
<evidence type="ECO:0000256" key="17">
    <source>
        <dbReference type="ARBA" id="ARBA00030571"/>
    </source>
</evidence>
<dbReference type="Gene3D" id="3.40.50.300">
    <property type="entry name" value="P-loop containing nucleotide triphosphate hydrolases"/>
    <property type="match status" value="1"/>
</dbReference>
<gene>
    <name evidence="20" type="primary">cobU</name>
    <name evidence="20" type="ORF">MFMK1_001615</name>
</gene>
<evidence type="ECO:0000256" key="6">
    <source>
        <dbReference type="ARBA" id="ARBA00005159"/>
    </source>
</evidence>
<keyword evidence="21" id="KW-1185">Reference proteome</keyword>
<name>A0AAU0UNM2_9FIRM</name>
<organism evidence="20 21">
    <name type="scientific">Metallumcola ferriviriculae</name>
    <dbReference type="NCBI Taxonomy" id="3039180"/>
    <lineage>
        <taxon>Bacteria</taxon>
        <taxon>Bacillati</taxon>
        <taxon>Bacillota</taxon>
        <taxon>Clostridia</taxon>
        <taxon>Neomoorellales</taxon>
        <taxon>Desulfitibacteraceae</taxon>
        <taxon>Metallumcola</taxon>
    </lineage>
</organism>
<evidence type="ECO:0000256" key="7">
    <source>
        <dbReference type="ARBA" id="ARBA00007490"/>
    </source>
</evidence>
<keyword evidence="11 20" id="KW-0808">Transferase</keyword>
<evidence type="ECO:0000256" key="3">
    <source>
        <dbReference type="ARBA" id="ARBA00001522"/>
    </source>
</evidence>
<dbReference type="PANTHER" id="PTHR34848">
    <property type="match status" value="1"/>
</dbReference>